<dbReference type="GO" id="GO:0030428">
    <property type="term" value="C:cell septum"/>
    <property type="evidence" value="ECO:0007669"/>
    <property type="project" value="TreeGrafter"/>
</dbReference>
<dbReference type="AlphaFoldDB" id="A0A382N5N5"/>
<evidence type="ECO:0000313" key="4">
    <source>
        <dbReference type="EMBL" id="SVC56080.1"/>
    </source>
</evidence>
<sequence>MTQPKKKKTKKRTRRAGRKKQQPMPGWVWLLVGLGIGLMVAVGIYVNDRRPQATGTDRPATEAVEARDAEQNNASMKPNPEHRFSFYELLPKFEVVIPEEDLNAVPGNRGGALTVPGVYVLQAGSFSSFADADRMKAQLALLGITSYIQKVTVDDKTYHRVRVGPVAQLGQLNMLRKQLLDAKIEILVIQVGE</sequence>
<keyword evidence="2" id="KW-1133">Transmembrane helix</keyword>
<dbReference type="InterPro" id="IPR036680">
    <property type="entry name" value="SPOR-like_sf"/>
</dbReference>
<dbReference type="Pfam" id="PF05036">
    <property type="entry name" value="SPOR"/>
    <property type="match status" value="1"/>
</dbReference>
<dbReference type="InterPro" id="IPR007730">
    <property type="entry name" value="SPOR-like_dom"/>
</dbReference>
<dbReference type="EMBL" id="UINC01097951">
    <property type="protein sequence ID" value="SVC56080.1"/>
    <property type="molecule type" value="Genomic_DNA"/>
</dbReference>
<feature type="region of interest" description="Disordered" evidence="1">
    <location>
        <begin position="50"/>
        <end position="79"/>
    </location>
</feature>
<dbReference type="GO" id="GO:0032506">
    <property type="term" value="P:cytokinetic process"/>
    <property type="evidence" value="ECO:0007669"/>
    <property type="project" value="TreeGrafter"/>
</dbReference>
<accession>A0A382N5N5</accession>
<dbReference type="PANTHER" id="PTHR38687">
    <property type="entry name" value="CELL DIVISION PROTEIN DEDD-RELATED"/>
    <property type="match status" value="1"/>
</dbReference>
<name>A0A382N5N5_9ZZZZ</name>
<dbReference type="PROSITE" id="PS51724">
    <property type="entry name" value="SPOR"/>
    <property type="match status" value="1"/>
</dbReference>
<proteinExistence type="predicted"/>
<keyword evidence="2" id="KW-0812">Transmembrane</keyword>
<organism evidence="4">
    <name type="scientific">marine metagenome</name>
    <dbReference type="NCBI Taxonomy" id="408172"/>
    <lineage>
        <taxon>unclassified sequences</taxon>
        <taxon>metagenomes</taxon>
        <taxon>ecological metagenomes</taxon>
    </lineage>
</organism>
<feature type="domain" description="SPOR" evidence="3">
    <location>
        <begin position="113"/>
        <end position="191"/>
    </location>
</feature>
<evidence type="ECO:0000256" key="1">
    <source>
        <dbReference type="SAM" id="MobiDB-lite"/>
    </source>
</evidence>
<protein>
    <recommendedName>
        <fullName evidence="3">SPOR domain-containing protein</fullName>
    </recommendedName>
</protein>
<dbReference type="GO" id="GO:0032153">
    <property type="term" value="C:cell division site"/>
    <property type="evidence" value="ECO:0007669"/>
    <property type="project" value="TreeGrafter"/>
</dbReference>
<dbReference type="GO" id="GO:0042834">
    <property type="term" value="F:peptidoglycan binding"/>
    <property type="evidence" value="ECO:0007669"/>
    <property type="project" value="InterPro"/>
</dbReference>
<gene>
    <name evidence="4" type="ORF">METZ01_LOCUS308934</name>
</gene>
<evidence type="ECO:0000259" key="3">
    <source>
        <dbReference type="PROSITE" id="PS51724"/>
    </source>
</evidence>
<evidence type="ECO:0000256" key="2">
    <source>
        <dbReference type="SAM" id="Phobius"/>
    </source>
</evidence>
<dbReference type="Gene3D" id="3.30.70.1070">
    <property type="entry name" value="Sporulation related repeat"/>
    <property type="match status" value="1"/>
</dbReference>
<reference evidence="4" key="1">
    <citation type="submission" date="2018-05" db="EMBL/GenBank/DDBJ databases">
        <authorList>
            <person name="Lanie J.A."/>
            <person name="Ng W.-L."/>
            <person name="Kazmierczak K.M."/>
            <person name="Andrzejewski T.M."/>
            <person name="Davidsen T.M."/>
            <person name="Wayne K.J."/>
            <person name="Tettelin H."/>
            <person name="Glass J.I."/>
            <person name="Rusch D."/>
            <person name="Podicherti R."/>
            <person name="Tsui H.-C.T."/>
            <person name="Winkler M.E."/>
        </authorList>
    </citation>
    <scope>NUCLEOTIDE SEQUENCE</scope>
</reference>
<dbReference type="InterPro" id="IPR052521">
    <property type="entry name" value="Cell_div_SPOR-domain"/>
</dbReference>
<dbReference type="PANTHER" id="PTHR38687:SF1">
    <property type="entry name" value="CELL DIVISION PROTEIN DEDD"/>
    <property type="match status" value="1"/>
</dbReference>
<feature type="transmembrane region" description="Helical" evidence="2">
    <location>
        <begin position="27"/>
        <end position="46"/>
    </location>
</feature>
<dbReference type="SUPFAM" id="SSF110997">
    <property type="entry name" value="Sporulation related repeat"/>
    <property type="match status" value="1"/>
</dbReference>
<keyword evidence="2" id="KW-0472">Membrane</keyword>
<feature type="region of interest" description="Disordered" evidence="1">
    <location>
        <begin position="1"/>
        <end position="21"/>
    </location>
</feature>